<feature type="binding site" evidence="11">
    <location>
        <position position="80"/>
    </location>
    <ligand>
        <name>S-adenosyl-L-methionine</name>
        <dbReference type="ChEBI" id="CHEBI:59789"/>
    </ligand>
</feature>
<evidence type="ECO:0000256" key="9">
    <source>
        <dbReference type="ARBA" id="ARBA00042745"/>
    </source>
</evidence>
<comment type="similarity">
    <text evidence="11">Belongs to the class I-like SAM-binding methyltransferase superfamily. RNA methyltransferase RlmE family.</text>
</comment>
<evidence type="ECO:0000256" key="11">
    <source>
        <dbReference type="HAMAP-Rule" id="MF_01547"/>
    </source>
</evidence>
<keyword evidence="4 11" id="KW-0949">S-adenosyl-L-methionine</keyword>
<dbReference type="InterPro" id="IPR050082">
    <property type="entry name" value="RNA_methyltr_RlmE"/>
</dbReference>
<evidence type="ECO:0000256" key="5">
    <source>
        <dbReference type="ARBA" id="ARBA00037569"/>
    </source>
</evidence>
<dbReference type="GO" id="GO:0032259">
    <property type="term" value="P:methylation"/>
    <property type="evidence" value="ECO:0007669"/>
    <property type="project" value="UniProtKB-KW"/>
</dbReference>
<dbReference type="PANTHER" id="PTHR10920:SF18">
    <property type="entry name" value="RRNA METHYLTRANSFERASE 2, MITOCHONDRIAL"/>
    <property type="match status" value="1"/>
</dbReference>
<dbReference type="Gene3D" id="3.40.50.150">
    <property type="entry name" value="Vaccinia Virus protein VP39"/>
    <property type="match status" value="1"/>
</dbReference>
<dbReference type="GO" id="GO:0008168">
    <property type="term" value="F:methyltransferase activity"/>
    <property type="evidence" value="ECO:0007669"/>
    <property type="project" value="UniProtKB-KW"/>
</dbReference>
<evidence type="ECO:0000256" key="3">
    <source>
        <dbReference type="ARBA" id="ARBA00022679"/>
    </source>
</evidence>
<dbReference type="EMBL" id="JBHLVZ010000001">
    <property type="protein sequence ID" value="MFC0384057.1"/>
    <property type="molecule type" value="Genomic_DNA"/>
</dbReference>
<feature type="binding site" evidence="11">
    <location>
        <position position="100"/>
    </location>
    <ligand>
        <name>S-adenosyl-L-methionine</name>
        <dbReference type="ChEBI" id="CHEBI:59789"/>
    </ligand>
</feature>
<comment type="subcellular location">
    <subcellularLocation>
        <location evidence="11">Cytoplasm</location>
    </subcellularLocation>
</comment>
<organism evidence="14 15">
    <name type="scientific">Muricoccus vinaceus</name>
    <dbReference type="NCBI Taxonomy" id="424704"/>
    <lineage>
        <taxon>Bacteria</taxon>
        <taxon>Pseudomonadati</taxon>
        <taxon>Pseudomonadota</taxon>
        <taxon>Alphaproteobacteria</taxon>
        <taxon>Acetobacterales</taxon>
        <taxon>Roseomonadaceae</taxon>
        <taxon>Muricoccus</taxon>
    </lineage>
</organism>
<keyword evidence="2 11" id="KW-0489">Methyltransferase</keyword>
<dbReference type="InterPro" id="IPR002877">
    <property type="entry name" value="RNA_MeTrfase_FtsJ_dom"/>
</dbReference>
<evidence type="ECO:0000256" key="4">
    <source>
        <dbReference type="ARBA" id="ARBA00022691"/>
    </source>
</evidence>
<protein>
    <recommendedName>
        <fullName evidence="7 11">Ribosomal RNA large subunit methyltransferase E</fullName>
        <ecNumber evidence="6 11">2.1.1.166</ecNumber>
    </recommendedName>
    <alternativeName>
        <fullName evidence="9 11">23S rRNA Um2552 methyltransferase</fullName>
    </alternativeName>
    <alternativeName>
        <fullName evidence="8 11">rRNA (uridine-2'-O-)-methyltransferase</fullName>
    </alternativeName>
</protein>
<comment type="caution">
    <text evidence="14">The sequence shown here is derived from an EMBL/GenBank/DDBJ whole genome shotgun (WGS) entry which is preliminary data.</text>
</comment>
<keyword evidence="3 11" id="KW-0808">Transferase</keyword>
<feature type="binding site" evidence="11">
    <location>
        <position position="82"/>
    </location>
    <ligand>
        <name>S-adenosyl-L-methionine</name>
        <dbReference type="ChEBI" id="CHEBI:59789"/>
    </ligand>
</feature>
<feature type="region of interest" description="Disordered" evidence="12">
    <location>
        <begin position="1"/>
        <end position="27"/>
    </location>
</feature>
<evidence type="ECO:0000256" key="6">
    <source>
        <dbReference type="ARBA" id="ARBA00038861"/>
    </source>
</evidence>
<evidence type="ECO:0000256" key="7">
    <source>
        <dbReference type="ARBA" id="ARBA00041129"/>
    </source>
</evidence>
<evidence type="ECO:0000256" key="2">
    <source>
        <dbReference type="ARBA" id="ARBA00022603"/>
    </source>
</evidence>
<dbReference type="SUPFAM" id="SSF53335">
    <property type="entry name" value="S-adenosyl-L-methionine-dependent methyltransferases"/>
    <property type="match status" value="1"/>
</dbReference>
<proteinExistence type="inferred from homology"/>
<keyword evidence="15" id="KW-1185">Reference proteome</keyword>
<dbReference type="EC" id="2.1.1.166" evidence="6 11"/>
<sequence length="239" mass="26076">MTESQRPGGQRSATTRLRTAKGRTTASQKWLERQLNDPYVKAAQAAGWRSRAAFKILELDERFKLFHPGQRVVDLGAAPGGWTQVVLRRIGDRGKVVALDILPMEPISGAIVLQGDFQEEAAERAVLEALDGQADLVISDIAPNTTGHNATDHLRILALVELAADFARRVLSPGGGFVAKVFQGGTERELLARLKRDYATVRHAKPPASRKDSAEMYVVAQGFRGGSIRGEDLREGQGR</sequence>
<keyword evidence="11" id="KW-0963">Cytoplasm</keyword>
<evidence type="ECO:0000256" key="1">
    <source>
        <dbReference type="ARBA" id="ARBA00022552"/>
    </source>
</evidence>
<evidence type="ECO:0000259" key="13">
    <source>
        <dbReference type="Pfam" id="PF01728"/>
    </source>
</evidence>
<evidence type="ECO:0000313" key="14">
    <source>
        <dbReference type="EMBL" id="MFC0384057.1"/>
    </source>
</evidence>
<dbReference type="RefSeq" id="WP_377048074.1">
    <property type="nucleotide sequence ID" value="NZ_JBHLVZ010000001.1"/>
</dbReference>
<dbReference type="PIRSF" id="PIRSF005461">
    <property type="entry name" value="23S_rRNA_mtase"/>
    <property type="match status" value="1"/>
</dbReference>
<evidence type="ECO:0000313" key="15">
    <source>
        <dbReference type="Proteomes" id="UP001589789"/>
    </source>
</evidence>
<dbReference type="PANTHER" id="PTHR10920">
    <property type="entry name" value="RIBOSOMAL RNA METHYLTRANSFERASE"/>
    <property type="match status" value="1"/>
</dbReference>
<feature type="domain" description="Ribosomal RNA methyltransferase FtsJ" evidence="13">
    <location>
        <begin position="48"/>
        <end position="223"/>
    </location>
</feature>
<feature type="active site" description="Proton acceptor" evidence="11">
    <location>
        <position position="180"/>
    </location>
</feature>
<keyword evidence="1 11" id="KW-0698">rRNA processing</keyword>
<feature type="binding site" evidence="11">
    <location>
        <position position="140"/>
    </location>
    <ligand>
        <name>S-adenosyl-L-methionine</name>
        <dbReference type="ChEBI" id="CHEBI:59789"/>
    </ligand>
</feature>
<evidence type="ECO:0000256" key="10">
    <source>
        <dbReference type="ARBA" id="ARBA00048970"/>
    </source>
</evidence>
<dbReference type="InterPro" id="IPR029063">
    <property type="entry name" value="SAM-dependent_MTases_sf"/>
</dbReference>
<comment type="catalytic activity">
    <reaction evidence="10 11">
        <text>uridine(2552) in 23S rRNA + S-adenosyl-L-methionine = 2'-O-methyluridine(2552) in 23S rRNA + S-adenosyl-L-homocysteine + H(+)</text>
        <dbReference type="Rhea" id="RHEA:42720"/>
        <dbReference type="Rhea" id="RHEA-COMP:10202"/>
        <dbReference type="Rhea" id="RHEA-COMP:10203"/>
        <dbReference type="ChEBI" id="CHEBI:15378"/>
        <dbReference type="ChEBI" id="CHEBI:57856"/>
        <dbReference type="ChEBI" id="CHEBI:59789"/>
        <dbReference type="ChEBI" id="CHEBI:65315"/>
        <dbReference type="ChEBI" id="CHEBI:74478"/>
        <dbReference type="EC" id="2.1.1.166"/>
    </reaction>
</comment>
<gene>
    <name evidence="11" type="primary">rlmE</name>
    <name evidence="11" type="synonym">ftsJ</name>
    <name evidence="11" type="synonym">rrmJ</name>
    <name evidence="14" type="ORF">ACFFIC_00645</name>
</gene>
<accession>A0ABV6IKE5</accession>
<dbReference type="Proteomes" id="UP001589789">
    <property type="component" value="Unassembled WGS sequence"/>
</dbReference>
<dbReference type="HAMAP" id="MF_01547">
    <property type="entry name" value="RNA_methyltr_E"/>
    <property type="match status" value="1"/>
</dbReference>
<reference evidence="14 15" key="1">
    <citation type="submission" date="2024-09" db="EMBL/GenBank/DDBJ databases">
        <authorList>
            <person name="Sun Q."/>
            <person name="Mori K."/>
        </authorList>
    </citation>
    <scope>NUCLEOTIDE SEQUENCE [LARGE SCALE GENOMIC DNA]</scope>
    <source>
        <strain evidence="14 15">CCM 7468</strain>
    </source>
</reference>
<comment type="function">
    <text evidence="5 11">Specifically methylates the uridine in position 2552 of 23S rRNA at the 2'-O position of the ribose in the fully assembled 50S ribosomal subunit.</text>
</comment>
<dbReference type="InterPro" id="IPR015507">
    <property type="entry name" value="rRNA-MeTfrase_E"/>
</dbReference>
<evidence type="ECO:0000256" key="8">
    <source>
        <dbReference type="ARBA" id="ARBA00041995"/>
    </source>
</evidence>
<evidence type="ECO:0000256" key="12">
    <source>
        <dbReference type="SAM" id="MobiDB-lite"/>
    </source>
</evidence>
<name>A0ABV6IKE5_9PROT</name>
<feature type="binding site" evidence="11">
    <location>
        <position position="116"/>
    </location>
    <ligand>
        <name>S-adenosyl-L-methionine</name>
        <dbReference type="ChEBI" id="CHEBI:59789"/>
    </ligand>
</feature>
<dbReference type="Pfam" id="PF01728">
    <property type="entry name" value="FtsJ"/>
    <property type="match status" value="1"/>
</dbReference>